<evidence type="ECO:0000256" key="1">
    <source>
        <dbReference type="SAM" id="Coils"/>
    </source>
</evidence>
<gene>
    <name evidence="2" type="ORF">BC938DRAFT_474196</name>
</gene>
<keyword evidence="1" id="KW-0175">Coiled coil</keyword>
<organism evidence="2 3">
    <name type="scientific">Jimgerdemannia flammicorona</name>
    <dbReference type="NCBI Taxonomy" id="994334"/>
    <lineage>
        <taxon>Eukaryota</taxon>
        <taxon>Fungi</taxon>
        <taxon>Fungi incertae sedis</taxon>
        <taxon>Mucoromycota</taxon>
        <taxon>Mucoromycotina</taxon>
        <taxon>Endogonomycetes</taxon>
        <taxon>Endogonales</taxon>
        <taxon>Endogonaceae</taxon>
        <taxon>Jimgerdemannia</taxon>
    </lineage>
</organism>
<accession>A0A433Q2L3</accession>
<evidence type="ECO:0000313" key="3">
    <source>
        <dbReference type="Proteomes" id="UP000274822"/>
    </source>
</evidence>
<proteinExistence type="predicted"/>
<sequence length="65" mass="7651">MKEEIDLYKGKLETAETEIEQLKHLDEQVQKESGLRKSLETQLEETRAEILSLKYSQCKVGERLR</sequence>
<keyword evidence="3" id="KW-1185">Reference proteome</keyword>
<comment type="caution">
    <text evidence="2">The sequence shown here is derived from an EMBL/GenBank/DDBJ whole genome shotgun (WGS) entry which is preliminary data.</text>
</comment>
<dbReference type="AlphaFoldDB" id="A0A433Q2L3"/>
<reference evidence="2 3" key="1">
    <citation type="journal article" date="2018" name="New Phytol.">
        <title>Phylogenomics of Endogonaceae and evolution of mycorrhizas within Mucoromycota.</title>
        <authorList>
            <person name="Chang Y."/>
            <person name="Desiro A."/>
            <person name="Na H."/>
            <person name="Sandor L."/>
            <person name="Lipzen A."/>
            <person name="Clum A."/>
            <person name="Barry K."/>
            <person name="Grigoriev I.V."/>
            <person name="Martin F.M."/>
            <person name="Stajich J.E."/>
            <person name="Smith M.E."/>
            <person name="Bonito G."/>
            <person name="Spatafora J.W."/>
        </authorList>
    </citation>
    <scope>NUCLEOTIDE SEQUENCE [LARGE SCALE GENOMIC DNA]</scope>
    <source>
        <strain evidence="2 3">AD002</strain>
    </source>
</reference>
<feature type="non-terminal residue" evidence="2">
    <location>
        <position position="65"/>
    </location>
</feature>
<feature type="coiled-coil region" evidence="1">
    <location>
        <begin position="5"/>
        <end position="56"/>
    </location>
</feature>
<protein>
    <submittedName>
        <fullName evidence="2">Uncharacterized protein</fullName>
    </submittedName>
</protein>
<evidence type="ECO:0000313" key="2">
    <source>
        <dbReference type="EMBL" id="RUS24059.1"/>
    </source>
</evidence>
<dbReference type="Proteomes" id="UP000274822">
    <property type="component" value="Unassembled WGS sequence"/>
</dbReference>
<dbReference type="EMBL" id="RBNJ01017493">
    <property type="protein sequence ID" value="RUS24059.1"/>
    <property type="molecule type" value="Genomic_DNA"/>
</dbReference>
<name>A0A433Q2L3_9FUNG</name>